<comment type="caution">
    <text evidence="1">The sequence shown here is derived from an EMBL/GenBank/DDBJ whole genome shotgun (WGS) entry which is preliminary data.</text>
</comment>
<name>A0AAQ4F3W4_AMBAM</name>
<dbReference type="GO" id="GO:0005615">
    <property type="term" value="C:extracellular space"/>
    <property type="evidence" value="ECO:0007669"/>
    <property type="project" value="TreeGrafter"/>
</dbReference>
<protein>
    <recommendedName>
        <fullName evidence="3">Glycoprotein hormone beta-5</fullName>
    </recommendedName>
</protein>
<dbReference type="Proteomes" id="UP001321473">
    <property type="component" value="Unassembled WGS sequence"/>
</dbReference>
<evidence type="ECO:0000313" key="2">
    <source>
        <dbReference type="Proteomes" id="UP001321473"/>
    </source>
</evidence>
<gene>
    <name evidence="1" type="ORF">V5799_016819</name>
</gene>
<reference evidence="1 2" key="1">
    <citation type="journal article" date="2023" name="Arcadia Sci">
        <title>De novo assembly of a long-read Amblyomma americanum tick genome.</title>
        <authorList>
            <person name="Chou S."/>
            <person name="Poskanzer K.E."/>
            <person name="Rollins M."/>
            <person name="Thuy-Boun P.S."/>
        </authorList>
    </citation>
    <scope>NUCLEOTIDE SEQUENCE [LARGE SCALE GENOMIC DNA]</scope>
    <source>
        <strain evidence="1">F_SG_1</strain>
        <tissue evidence="1">Salivary glands</tissue>
    </source>
</reference>
<dbReference type="PANTHER" id="PTHR11515:SF13">
    <property type="entry name" value="GLYCOPROTEIN HORMONE BETA 5, ISOFORM A"/>
    <property type="match status" value="1"/>
</dbReference>
<dbReference type="GO" id="GO:0005737">
    <property type="term" value="C:cytoplasm"/>
    <property type="evidence" value="ECO:0007669"/>
    <property type="project" value="TreeGrafter"/>
</dbReference>
<dbReference type="InterPro" id="IPR001545">
    <property type="entry name" value="Gonadotropin_bsu"/>
</dbReference>
<keyword evidence="2" id="KW-1185">Reference proteome</keyword>
<dbReference type="AlphaFoldDB" id="A0AAQ4F3W4"/>
<sequence>MKKCFNASFKCPENGFEEVYSSTQRRRQHQQRHRHQGADVTWSTMRFLGSPLPAPVALFHCWLLVAVAGASASAVREEDEEDLLSPLPSSAGGADVAVDTLTTLECHRREYSFRATRTDAKGNQCWDDITAMSCWGRCDSGEISDWRFPFKRSFHPVCTYDTRKLVRTQLRFCDPVDVDEENELRTYEYYEALSCSCQVCDSTWTSCEGFRQP</sequence>
<organism evidence="1 2">
    <name type="scientific">Amblyomma americanum</name>
    <name type="common">Lone star tick</name>
    <dbReference type="NCBI Taxonomy" id="6943"/>
    <lineage>
        <taxon>Eukaryota</taxon>
        <taxon>Metazoa</taxon>
        <taxon>Ecdysozoa</taxon>
        <taxon>Arthropoda</taxon>
        <taxon>Chelicerata</taxon>
        <taxon>Arachnida</taxon>
        <taxon>Acari</taxon>
        <taxon>Parasitiformes</taxon>
        <taxon>Ixodida</taxon>
        <taxon>Ixodoidea</taxon>
        <taxon>Ixodidae</taxon>
        <taxon>Amblyomminae</taxon>
        <taxon>Amblyomma</taxon>
    </lineage>
</organism>
<dbReference type="InterPro" id="IPR029034">
    <property type="entry name" value="Cystine-knot_cytokine"/>
</dbReference>
<evidence type="ECO:0000313" key="1">
    <source>
        <dbReference type="EMBL" id="KAK8781840.1"/>
    </source>
</evidence>
<dbReference type="CDD" id="cd00069">
    <property type="entry name" value="GHB_like"/>
    <property type="match status" value="1"/>
</dbReference>
<dbReference type="Gene3D" id="2.10.90.10">
    <property type="entry name" value="Cystine-knot cytokines"/>
    <property type="match status" value="1"/>
</dbReference>
<dbReference type="PANTHER" id="PTHR11515">
    <property type="entry name" value="GLYCOPROTEIN HORMONE BETA CHAIN"/>
    <property type="match status" value="1"/>
</dbReference>
<proteinExistence type="predicted"/>
<dbReference type="EMBL" id="JARKHS020007270">
    <property type="protein sequence ID" value="KAK8781840.1"/>
    <property type="molecule type" value="Genomic_DNA"/>
</dbReference>
<dbReference type="GO" id="GO:0007186">
    <property type="term" value="P:G protein-coupled receptor signaling pathway"/>
    <property type="evidence" value="ECO:0007669"/>
    <property type="project" value="TreeGrafter"/>
</dbReference>
<accession>A0AAQ4F3W4</accession>
<dbReference type="SUPFAM" id="SSF57501">
    <property type="entry name" value="Cystine-knot cytokines"/>
    <property type="match status" value="1"/>
</dbReference>
<evidence type="ECO:0008006" key="3">
    <source>
        <dbReference type="Google" id="ProtNLM"/>
    </source>
</evidence>
<dbReference type="GO" id="GO:0005179">
    <property type="term" value="F:hormone activity"/>
    <property type="evidence" value="ECO:0007669"/>
    <property type="project" value="InterPro"/>
</dbReference>